<evidence type="ECO:0000313" key="3">
    <source>
        <dbReference type="Proteomes" id="UP001201217"/>
    </source>
</evidence>
<dbReference type="InterPro" id="IPR005238">
    <property type="entry name" value="ComB-like"/>
</dbReference>
<proteinExistence type="predicted"/>
<dbReference type="SUPFAM" id="SSF142823">
    <property type="entry name" value="ComB-like"/>
    <property type="match status" value="1"/>
</dbReference>
<sequence length="121" mass="12890">MTAVGVDGSLGPAFEDQLAAGAIARYLDGRLSPEAGAAVAIFSSFEWDLLAQLEQSTSGQELIERGFQEDVIWASQLNASDCVPRLQALPRSYEEVGMTVDDMPAGMTAGQAICFYADRLA</sequence>
<dbReference type="RefSeq" id="WP_236113610.1">
    <property type="nucleotide sequence ID" value="NZ_JAKGTI010000001.1"/>
</dbReference>
<name>A0ABS9E9J7_9HYPH</name>
<dbReference type="InterPro" id="IPR036702">
    <property type="entry name" value="ComB-like_sf"/>
</dbReference>
<dbReference type="Proteomes" id="UP001201217">
    <property type="component" value="Unassembled WGS sequence"/>
</dbReference>
<comment type="caution">
    <text evidence="2">The sequence shown here is derived from an EMBL/GenBank/DDBJ whole genome shotgun (WGS) entry which is preliminary data.</text>
</comment>
<protein>
    <recommendedName>
        <fullName evidence="1">Probable 2-phosphosulfolactate phosphatase</fullName>
    </recommendedName>
</protein>
<reference evidence="2 3" key="1">
    <citation type="submission" date="2022-01" db="EMBL/GenBank/DDBJ databases">
        <title>Maritalea mediterranea sp. nov., isolated from marine plastic residues from the Malva-rosa beach (Valencia, Spain).</title>
        <authorList>
            <person name="Vidal-Verdu A."/>
            <person name="Molina-Menor E."/>
            <person name="Pascual J."/>
            <person name="Pereto J."/>
            <person name="Porcar M."/>
        </authorList>
    </citation>
    <scope>NUCLEOTIDE SEQUENCE [LARGE SCALE GENOMIC DNA]</scope>
    <source>
        <strain evidence="2 3">P4.10X</strain>
    </source>
</reference>
<keyword evidence="3" id="KW-1185">Reference proteome</keyword>
<dbReference type="EMBL" id="JAKGTI010000001">
    <property type="protein sequence ID" value="MCF4098073.1"/>
    <property type="molecule type" value="Genomic_DNA"/>
</dbReference>
<accession>A0ABS9E9J7</accession>
<evidence type="ECO:0000313" key="2">
    <source>
        <dbReference type="EMBL" id="MCF4098073.1"/>
    </source>
</evidence>
<gene>
    <name evidence="2" type="ORF">L1I42_06165</name>
</gene>
<organism evidence="2 3">
    <name type="scientific">Maritalea mediterranea</name>
    <dbReference type="NCBI Taxonomy" id="2909667"/>
    <lineage>
        <taxon>Bacteria</taxon>
        <taxon>Pseudomonadati</taxon>
        <taxon>Pseudomonadota</taxon>
        <taxon>Alphaproteobacteria</taxon>
        <taxon>Hyphomicrobiales</taxon>
        <taxon>Devosiaceae</taxon>
        <taxon>Maritalea</taxon>
    </lineage>
</organism>
<evidence type="ECO:0000256" key="1">
    <source>
        <dbReference type="ARBA" id="ARBA00021948"/>
    </source>
</evidence>
<dbReference type="Pfam" id="PF04029">
    <property type="entry name" value="2-ph_phosp"/>
    <property type="match status" value="1"/>
</dbReference>
<dbReference type="Gene3D" id="3.90.1560.10">
    <property type="entry name" value="ComB-like"/>
    <property type="match status" value="1"/>
</dbReference>